<sequence length="195" mass="20667">MPAVTRVTRTAQPEPMPEAMPTPVAEAQVQMPPPAAGRGANRSGRVKTRLLGFAPGTEPRDPFAAPESAAAKDFPVGWMVVVAGPGRGASFPLYDGVSRVGRGDDQTVSLNFGDNSISRENHISIAYDAEDNTFYVGHSGKSNLVRLNRKPLLSTEQLTSGDQIRLGETTLRFVALCGDGFSWSAGDAGVRRNAG</sequence>
<dbReference type="EMBL" id="VCPC01000003">
    <property type="protein sequence ID" value="TMV11950.1"/>
    <property type="molecule type" value="Genomic_DNA"/>
</dbReference>
<evidence type="ECO:0000313" key="2">
    <source>
        <dbReference type="EMBL" id="TMV11950.1"/>
    </source>
</evidence>
<protein>
    <submittedName>
        <fullName evidence="2">FHA domain-containing protein</fullName>
    </submittedName>
</protein>
<comment type="caution">
    <text evidence="2">The sequence shown here is derived from an EMBL/GenBank/DDBJ whole genome shotgun (WGS) entry which is preliminary data.</text>
</comment>
<name>A0ABY2X823_9RHOB</name>
<gene>
    <name evidence="2" type="ORF">FGK64_14560</name>
</gene>
<evidence type="ECO:0000313" key="3">
    <source>
        <dbReference type="Proteomes" id="UP001191082"/>
    </source>
</evidence>
<reference evidence="2 3" key="1">
    <citation type="submission" date="2019-05" db="EMBL/GenBank/DDBJ databases">
        <title>Marivita sp. nov. isolated from sea sediment.</title>
        <authorList>
            <person name="Kim W."/>
        </authorList>
    </citation>
    <scope>NUCLEOTIDE SEQUENCE [LARGE SCALE GENOMIC DNA]</scope>
    <source>
        <strain evidence="2 3">CAU 1492</strain>
    </source>
</reference>
<accession>A0ABY2X823</accession>
<keyword evidence="3" id="KW-1185">Reference proteome</keyword>
<dbReference type="SUPFAM" id="SSF49879">
    <property type="entry name" value="SMAD/FHA domain"/>
    <property type="match status" value="1"/>
</dbReference>
<dbReference type="CDD" id="cd00060">
    <property type="entry name" value="FHA"/>
    <property type="match status" value="1"/>
</dbReference>
<organism evidence="2 3">
    <name type="scientific">Arenibacterium halophilum</name>
    <dbReference type="NCBI Taxonomy" id="2583821"/>
    <lineage>
        <taxon>Bacteria</taxon>
        <taxon>Pseudomonadati</taxon>
        <taxon>Pseudomonadota</taxon>
        <taxon>Alphaproteobacteria</taxon>
        <taxon>Rhodobacterales</taxon>
        <taxon>Paracoccaceae</taxon>
        <taxon>Arenibacterium</taxon>
    </lineage>
</organism>
<proteinExistence type="predicted"/>
<feature type="domain" description="FHA" evidence="1">
    <location>
        <begin position="98"/>
        <end position="152"/>
    </location>
</feature>
<dbReference type="Pfam" id="PF00498">
    <property type="entry name" value="FHA"/>
    <property type="match status" value="1"/>
</dbReference>
<dbReference type="PROSITE" id="PS50006">
    <property type="entry name" value="FHA_DOMAIN"/>
    <property type="match status" value="1"/>
</dbReference>
<dbReference type="Proteomes" id="UP001191082">
    <property type="component" value="Unassembled WGS sequence"/>
</dbReference>
<evidence type="ECO:0000259" key="1">
    <source>
        <dbReference type="PROSITE" id="PS50006"/>
    </source>
</evidence>
<dbReference type="Gene3D" id="2.60.200.20">
    <property type="match status" value="1"/>
</dbReference>
<dbReference type="InterPro" id="IPR008984">
    <property type="entry name" value="SMAD_FHA_dom_sf"/>
</dbReference>
<dbReference type="InterPro" id="IPR000253">
    <property type="entry name" value="FHA_dom"/>
</dbReference>